<dbReference type="RefSeq" id="WP_144911092.1">
    <property type="nucleotide sequence ID" value="NZ_VLLI01000003.1"/>
</dbReference>
<gene>
    <name evidence="2" type="ORF">JN11_01441</name>
</gene>
<dbReference type="InterPro" id="IPR036505">
    <property type="entry name" value="Amidase/PGRP_sf"/>
</dbReference>
<feature type="domain" description="SH3b" evidence="1">
    <location>
        <begin position="212"/>
        <end position="270"/>
    </location>
</feature>
<evidence type="ECO:0000313" key="3">
    <source>
        <dbReference type="Proteomes" id="UP000317010"/>
    </source>
</evidence>
<protein>
    <submittedName>
        <fullName evidence="2">N-acetylmuramoyl-L-alanine amidase</fullName>
    </submittedName>
</protein>
<dbReference type="GO" id="GO:0009253">
    <property type="term" value="P:peptidoglycan catabolic process"/>
    <property type="evidence" value="ECO:0007669"/>
    <property type="project" value="InterPro"/>
</dbReference>
<dbReference type="Proteomes" id="UP000317010">
    <property type="component" value="Unassembled WGS sequence"/>
</dbReference>
<dbReference type="GO" id="GO:0008745">
    <property type="term" value="F:N-acetylmuramoyl-L-alanine amidase activity"/>
    <property type="evidence" value="ECO:0007669"/>
    <property type="project" value="InterPro"/>
</dbReference>
<dbReference type="SUPFAM" id="SSF55846">
    <property type="entry name" value="N-acetylmuramoyl-L-alanine amidase-like"/>
    <property type="match status" value="1"/>
</dbReference>
<dbReference type="Gene3D" id="3.40.80.10">
    <property type="entry name" value="Peptidoglycan recognition protein-like"/>
    <property type="match status" value="1"/>
</dbReference>
<keyword evidence="3" id="KW-1185">Reference proteome</keyword>
<proteinExistence type="predicted"/>
<evidence type="ECO:0000313" key="2">
    <source>
        <dbReference type="EMBL" id="TWJ02468.1"/>
    </source>
</evidence>
<dbReference type="Gene3D" id="2.30.30.40">
    <property type="entry name" value="SH3 Domains"/>
    <property type="match status" value="1"/>
</dbReference>
<sequence>MSLAQFYIYSPLDFQKYVMNSHFSRQITVIQNHHTWSPGYRDVTPNNGEMYWLEAMRNFHIKDRGWSDIGQNITTFPSGNIGLCRPIDITPAGIFGANHGAICIENLGNFDTRGDYMTPSHRASIVFLNALFCIKFSLELNKEQIVYHHWFNRTGKRFSDDKINNNQVGDEQKTCPGTAFFGTNTITSAEANFYPLIQNKITELKGQVQPSTLIKKVKADVLNVRGGPGLNFPVLHTLTNGTEVTIYTVFNGWSKISSTADEWVFSTLLS</sequence>
<evidence type="ECO:0000259" key="1">
    <source>
        <dbReference type="PROSITE" id="PS51781"/>
    </source>
</evidence>
<dbReference type="AlphaFoldDB" id="A0A562U9K9"/>
<organism evidence="2 3">
    <name type="scientific">Mucilaginibacter frigoritolerans</name>
    <dbReference type="NCBI Taxonomy" id="652788"/>
    <lineage>
        <taxon>Bacteria</taxon>
        <taxon>Pseudomonadati</taxon>
        <taxon>Bacteroidota</taxon>
        <taxon>Sphingobacteriia</taxon>
        <taxon>Sphingobacteriales</taxon>
        <taxon>Sphingobacteriaceae</taxon>
        <taxon>Mucilaginibacter</taxon>
    </lineage>
</organism>
<dbReference type="InterPro" id="IPR003646">
    <property type="entry name" value="SH3-like_bac-type"/>
</dbReference>
<dbReference type="EMBL" id="VLLI01000003">
    <property type="protein sequence ID" value="TWJ02468.1"/>
    <property type="molecule type" value="Genomic_DNA"/>
</dbReference>
<dbReference type="PROSITE" id="PS51781">
    <property type="entry name" value="SH3B"/>
    <property type="match status" value="1"/>
</dbReference>
<comment type="caution">
    <text evidence="2">The sequence shown here is derived from an EMBL/GenBank/DDBJ whole genome shotgun (WGS) entry which is preliminary data.</text>
</comment>
<reference evidence="2 3" key="1">
    <citation type="submission" date="2019-07" db="EMBL/GenBank/DDBJ databases">
        <title>Genomic Encyclopedia of Archaeal and Bacterial Type Strains, Phase II (KMG-II): from individual species to whole genera.</title>
        <authorList>
            <person name="Goeker M."/>
        </authorList>
    </citation>
    <scope>NUCLEOTIDE SEQUENCE [LARGE SCALE GENOMIC DNA]</scope>
    <source>
        <strain evidence="2 3">ATCC BAA-1854</strain>
    </source>
</reference>
<accession>A0A562U9K9</accession>
<dbReference type="Pfam" id="PF08239">
    <property type="entry name" value="SH3_3"/>
    <property type="match status" value="1"/>
</dbReference>
<name>A0A562U9K9_9SPHI</name>
<dbReference type="OrthoDB" id="2812205at2"/>